<sequence length="160" mass="18073">MTNRIRHLATSACKRNVVLVEAFFPLLVKGAHDVRGVCAFRTTTRLVGGKRLWSFMYQPAVLLSLIPNMNETKMADWSSTNQLVMSWLLSAIEPTIATSLMFMASAKQGNMTVAEYYTQIKTIWKEIFLYQQGFPQCRGLISSLGTKDCIPHIFFIIACN</sequence>
<name>A0A6J5W1P4_PRUAR</name>
<accession>A0A6J5W1P4</accession>
<reference evidence="2" key="1">
    <citation type="journal article" date="2020" name="Genome Biol.">
        <title>Gamete binning: chromosome-level and haplotype-resolved genome assembly enabled by high-throughput single-cell sequencing of gamete genomes.</title>
        <authorList>
            <person name="Campoy J.A."/>
            <person name="Sun H."/>
            <person name="Goel M."/>
            <person name="Jiao W.-B."/>
            <person name="Folz-Donahue K."/>
            <person name="Wang N."/>
            <person name="Rubio M."/>
            <person name="Liu C."/>
            <person name="Kukat C."/>
            <person name="Ruiz D."/>
            <person name="Huettel B."/>
            <person name="Schneeberger K."/>
        </authorList>
    </citation>
    <scope>NUCLEOTIDE SEQUENCE [LARGE SCALE GENOMIC DNA]</scope>
    <source>
        <strain evidence="2">cv. Rojo Pasion</strain>
    </source>
</reference>
<dbReference type="OrthoDB" id="1426802at2759"/>
<dbReference type="AlphaFoldDB" id="A0A6J5W1P4"/>
<proteinExistence type="predicted"/>
<organism evidence="1 2">
    <name type="scientific">Prunus armeniaca</name>
    <name type="common">Apricot</name>
    <name type="synonym">Armeniaca vulgaris</name>
    <dbReference type="NCBI Taxonomy" id="36596"/>
    <lineage>
        <taxon>Eukaryota</taxon>
        <taxon>Viridiplantae</taxon>
        <taxon>Streptophyta</taxon>
        <taxon>Embryophyta</taxon>
        <taxon>Tracheophyta</taxon>
        <taxon>Spermatophyta</taxon>
        <taxon>Magnoliopsida</taxon>
        <taxon>eudicotyledons</taxon>
        <taxon>Gunneridae</taxon>
        <taxon>Pentapetalae</taxon>
        <taxon>rosids</taxon>
        <taxon>fabids</taxon>
        <taxon>Rosales</taxon>
        <taxon>Rosaceae</taxon>
        <taxon>Amygdaloideae</taxon>
        <taxon>Amygdaleae</taxon>
        <taxon>Prunus</taxon>
    </lineage>
</organism>
<protein>
    <recommendedName>
        <fullName evidence="3">Retrotransposon gag domain-containing protein</fullName>
    </recommendedName>
</protein>
<dbReference type="Proteomes" id="UP000507245">
    <property type="component" value="Unassembled WGS sequence"/>
</dbReference>
<evidence type="ECO:0000313" key="1">
    <source>
        <dbReference type="EMBL" id="CAB4294363.1"/>
    </source>
</evidence>
<evidence type="ECO:0000313" key="2">
    <source>
        <dbReference type="Proteomes" id="UP000507245"/>
    </source>
</evidence>
<keyword evidence="2" id="KW-1185">Reference proteome</keyword>
<evidence type="ECO:0008006" key="3">
    <source>
        <dbReference type="Google" id="ProtNLM"/>
    </source>
</evidence>
<gene>
    <name evidence="1" type="ORF">ORAREDHAP_LOCUS4766</name>
</gene>
<dbReference type="EMBL" id="CAEKKB010000001">
    <property type="protein sequence ID" value="CAB4294363.1"/>
    <property type="molecule type" value="Genomic_DNA"/>
</dbReference>